<evidence type="ECO:0000313" key="2">
    <source>
        <dbReference type="EMBL" id="QEC63527.1"/>
    </source>
</evidence>
<dbReference type="InterPro" id="IPR036513">
    <property type="entry name" value="STAS_dom_sf"/>
</dbReference>
<dbReference type="InterPro" id="IPR021866">
    <property type="entry name" value="SpoIIAA-like"/>
</dbReference>
<evidence type="ECO:0000256" key="1">
    <source>
        <dbReference type="SAM" id="MobiDB-lite"/>
    </source>
</evidence>
<name>A0A5B8UWK4_9SPHI</name>
<dbReference type="Gene3D" id="3.40.50.10600">
    <property type="entry name" value="SpoIIaa-like domains"/>
    <property type="match status" value="1"/>
</dbReference>
<dbReference type="EMBL" id="CP042436">
    <property type="protein sequence ID" value="QEC63527.1"/>
    <property type="molecule type" value="Genomic_DNA"/>
</dbReference>
<dbReference type="RefSeq" id="WP_147032102.1">
    <property type="nucleotide sequence ID" value="NZ_CP042436.1"/>
</dbReference>
<dbReference type="Proteomes" id="UP000321479">
    <property type="component" value="Chromosome"/>
</dbReference>
<sequence length="154" mass="17412">MLKFINDLPADVVGVYASGEVNKEDYERVLIPRMEELAKKQGEISYLLVLETDVQNFSAAAWWQDFKLGLKNFGKWKKIAVVTDQKGVEWFTDFFEHFIPGESRGYKLSELNDAIDWVSHDEEPEPAEISSDEVKENVAGRSSNKGQGPAGENL</sequence>
<dbReference type="InterPro" id="IPR038396">
    <property type="entry name" value="SpoIIAA-like_sf"/>
</dbReference>
<keyword evidence="3" id="KW-1185">Reference proteome</keyword>
<organism evidence="2 3">
    <name type="scientific">Mucilaginibacter ginsenosidivorans</name>
    <dbReference type="NCBI Taxonomy" id="398053"/>
    <lineage>
        <taxon>Bacteria</taxon>
        <taxon>Pseudomonadati</taxon>
        <taxon>Bacteroidota</taxon>
        <taxon>Sphingobacteriia</taxon>
        <taxon>Sphingobacteriales</taxon>
        <taxon>Sphingobacteriaceae</taxon>
        <taxon>Mucilaginibacter</taxon>
    </lineage>
</organism>
<proteinExistence type="predicted"/>
<accession>A0A5B8UWK4</accession>
<gene>
    <name evidence="2" type="ORF">FRZ54_13380</name>
</gene>
<dbReference type="OrthoDB" id="555504at2"/>
<dbReference type="Pfam" id="PF11964">
    <property type="entry name" value="SpoIIAA-like"/>
    <property type="match status" value="1"/>
</dbReference>
<dbReference type="KEGG" id="mgin:FRZ54_13380"/>
<protein>
    <submittedName>
        <fullName evidence="2">STAS/SEC14 domain-containing protein</fullName>
    </submittedName>
</protein>
<evidence type="ECO:0000313" key="3">
    <source>
        <dbReference type="Proteomes" id="UP000321479"/>
    </source>
</evidence>
<feature type="region of interest" description="Disordered" evidence="1">
    <location>
        <begin position="119"/>
        <end position="154"/>
    </location>
</feature>
<reference evidence="2 3" key="1">
    <citation type="journal article" date="2017" name="Curr. Microbiol.">
        <title>Mucilaginibacter ginsenosidivorans sp. nov., Isolated from Soil of Ginseng Field.</title>
        <authorList>
            <person name="Kim M.M."/>
            <person name="Siddiqi M.Z."/>
            <person name="Im W.T."/>
        </authorList>
    </citation>
    <scope>NUCLEOTIDE SEQUENCE [LARGE SCALE GENOMIC DNA]</scope>
    <source>
        <strain evidence="2 3">Gsoil 3017</strain>
    </source>
</reference>
<dbReference type="SUPFAM" id="SSF52091">
    <property type="entry name" value="SpoIIaa-like"/>
    <property type="match status" value="1"/>
</dbReference>
<dbReference type="AlphaFoldDB" id="A0A5B8UWK4"/>